<organism evidence="1 2">
    <name type="scientific">Magnetospirillum aberrantis SpK</name>
    <dbReference type="NCBI Taxonomy" id="908842"/>
    <lineage>
        <taxon>Bacteria</taxon>
        <taxon>Pseudomonadati</taxon>
        <taxon>Pseudomonadota</taxon>
        <taxon>Alphaproteobacteria</taxon>
        <taxon>Rhodospirillales</taxon>
        <taxon>Rhodospirillaceae</taxon>
        <taxon>Magnetospirillum</taxon>
    </lineage>
</organism>
<evidence type="ECO:0000313" key="2">
    <source>
        <dbReference type="Proteomes" id="UP000480684"/>
    </source>
</evidence>
<dbReference type="Proteomes" id="UP000480684">
    <property type="component" value="Unassembled WGS sequence"/>
</dbReference>
<name>A0A7C9UU64_9PROT</name>
<sequence length="442" mass="49834">MTSTVHVVHCVDTEGPMDESIRATFDRLKSIFGLDLPVSASTLADLQNRRIDLGGIEEAVARVVDPQVLGYKRDWAQVDEMLDRIMADDFRNILVDSFGGGWVYNWHTVAHVGYDINPRRRDVGWHNVFDHYNDRIAQPGCRDGQHFHFHPMPFSRQANHNAAHWFANGLSLYELLARRIIERGWFPTVNRPGFHVERAESHWFLEQFIPFDYANQALSDQDAAPDMAGGRWGDWRRAPTTWQPYHPSHDDYQVAGGCRRWVMRCLNVGTRKDLLTQVAVDQAFAEAREGKPVVLSFTDHDFREMANDVDAVRAMLASAHSRYSDVPFRFCEAREAARLALGLDDLPGKLSLTLVGNRLSIKADRPIFGPQPFLALKTRSGQFAHDNLDIQEPFLSWDYVLDEQTIPPEALDRVGVGCAFANGAAAVAVLDLATGRVSETAP</sequence>
<comment type="caution">
    <text evidence="1">The sequence shown here is derived from an EMBL/GenBank/DDBJ whole genome shotgun (WGS) entry which is preliminary data.</text>
</comment>
<reference evidence="1 2" key="1">
    <citation type="submission" date="2020-02" db="EMBL/GenBank/DDBJ databases">
        <authorList>
            <person name="Dziuba M."/>
            <person name="Kuznetsov B."/>
            <person name="Mardanov A."/>
            <person name="Ravin N."/>
            <person name="Grouzdev D."/>
        </authorList>
    </citation>
    <scope>NUCLEOTIDE SEQUENCE [LARGE SCALE GENOMIC DNA]</scope>
    <source>
        <strain evidence="1 2">SpK</strain>
    </source>
</reference>
<keyword evidence="2" id="KW-1185">Reference proteome</keyword>
<protein>
    <submittedName>
        <fullName evidence="1">Uncharacterized protein</fullName>
    </submittedName>
</protein>
<dbReference type="AlphaFoldDB" id="A0A7C9UU64"/>
<proteinExistence type="predicted"/>
<evidence type="ECO:0000313" key="1">
    <source>
        <dbReference type="EMBL" id="NFV78552.1"/>
    </source>
</evidence>
<dbReference type="EMBL" id="JAAIYP010000001">
    <property type="protein sequence ID" value="NFV78552.1"/>
    <property type="molecule type" value="Genomic_DNA"/>
</dbReference>
<gene>
    <name evidence="1" type="ORF">G4223_00280</name>
</gene>
<dbReference type="RefSeq" id="WP_163673578.1">
    <property type="nucleotide sequence ID" value="NZ_JAAIYP010000001.1"/>
</dbReference>
<accession>A0A7C9UU64</accession>